<comment type="pathway">
    <text evidence="1">Lipid metabolism; fatty acid biosynthesis.</text>
</comment>
<dbReference type="PANTHER" id="PTHR31561">
    <property type="entry name" value="3-KETOACYL-COA SYNTHASE"/>
    <property type="match status" value="1"/>
</dbReference>
<proteinExistence type="inferred from homology"/>
<evidence type="ECO:0000256" key="3">
    <source>
        <dbReference type="ARBA" id="ARBA00012307"/>
    </source>
</evidence>
<evidence type="ECO:0000256" key="5">
    <source>
        <dbReference type="ARBA" id="ARBA00023315"/>
    </source>
</evidence>
<dbReference type="GO" id="GO:0016020">
    <property type="term" value="C:membrane"/>
    <property type="evidence" value="ECO:0007669"/>
    <property type="project" value="InterPro"/>
</dbReference>
<feature type="domain" description="Beta-ketoacyl-[acyl-carrier-protein] synthase III C-terminal" evidence="11">
    <location>
        <begin position="292"/>
        <end position="374"/>
    </location>
</feature>
<keyword evidence="4" id="KW-0808">Transferase</keyword>
<keyword evidence="9" id="KW-0812">Transmembrane</keyword>
<evidence type="ECO:0000256" key="1">
    <source>
        <dbReference type="ARBA" id="ARBA00005194"/>
    </source>
</evidence>
<dbReference type="GO" id="GO:0006633">
    <property type="term" value="P:fatty acid biosynthetic process"/>
    <property type="evidence" value="ECO:0007669"/>
    <property type="project" value="UniProtKB-UniPathway"/>
</dbReference>
<dbReference type="InterPro" id="IPR012392">
    <property type="entry name" value="3-ktacl-CoA_syn"/>
</dbReference>
<keyword evidence="9" id="KW-1133">Transmembrane helix</keyword>
<dbReference type="CDD" id="cd03493">
    <property type="entry name" value="SQR_QFR_TM"/>
    <property type="match status" value="1"/>
</dbReference>
<name>A0A6A6N1W9_HEVBR</name>
<evidence type="ECO:0000259" key="10">
    <source>
        <dbReference type="Pfam" id="PF08392"/>
    </source>
</evidence>
<dbReference type="EMBL" id="JAAGAX010000003">
    <property type="protein sequence ID" value="KAF2318648.1"/>
    <property type="molecule type" value="Genomic_DNA"/>
</dbReference>
<dbReference type="InterPro" id="IPR026961">
    <property type="entry name" value="PGG_dom"/>
</dbReference>
<keyword evidence="14" id="KW-1185">Reference proteome</keyword>
<keyword evidence="9" id="KW-0472">Membrane</keyword>
<keyword evidence="7" id="KW-0040">ANK repeat</keyword>
<dbReference type="CDD" id="cd00831">
    <property type="entry name" value="CHS_like"/>
    <property type="match status" value="1"/>
</dbReference>
<dbReference type="Pfam" id="PF08541">
    <property type="entry name" value="ACP_syn_III_C"/>
    <property type="match status" value="1"/>
</dbReference>
<evidence type="ECO:0000313" key="13">
    <source>
        <dbReference type="EMBL" id="KAF2318648.1"/>
    </source>
</evidence>
<dbReference type="SUPFAM" id="SSF53901">
    <property type="entry name" value="Thiolase-like"/>
    <property type="match status" value="2"/>
</dbReference>
<comment type="catalytic activity">
    <reaction evidence="6">
        <text>a very-long-chain acyl-CoA + malonyl-CoA + H(+) = a very-long-chain 3-oxoacyl-CoA + CO2 + CoA</text>
        <dbReference type="Rhea" id="RHEA:32727"/>
        <dbReference type="ChEBI" id="CHEBI:15378"/>
        <dbReference type="ChEBI" id="CHEBI:16526"/>
        <dbReference type="ChEBI" id="CHEBI:57287"/>
        <dbReference type="ChEBI" id="CHEBI:57384"/>
        <dbReference type="ChEBI" id="CHEBI:90725"/>
        <dbReference type="ChEBI" id="CHEBI:90736"/>
        <dbReference type="EC" id="2.3.1.199"/>
    </reaction>
</comment>
<evidence type="ECO:0000256" key="2">
    <source>
        <dbReference type="ARBA" id="ARBA00005531"/>
    </source>
</evidence>
<dbReference type="InterPro" id="IPR002110">
    <property type="entry name" value="Ankyrin_rpt"/>
</dbReference>
<dbReference type="Gene3D" id="3.40.47.10">
    <property type="match status" value="1"/>
</dbReference>
<comment type="similarity">
    <text evidence="2">Belongs to the thiolase-like superfamily. Chalcone/stilbene synthases family.</text>
</comment>
<dbReference type="Proteomes" id="UP000467840">
    <property type="component" value="Chromosome 10"/>
</dbReference>
<dbReference type="Gene3D" id="1.25.40.20">
    <property type="entry name" value="Ankyrin repeat-containing domain"/>
    <property type="match status" value="1"/>
</dbReference>
<feature type="repeat" description="ANK" evidence="7">
    <location>
        <begin position="541"/>
        <end position="573"/>
    </location>
</feature>
<gene>
    <name evidence="13" type="ORF">GH714_009553</name>
</gene>
<dbReference type="InterPro" id="IPR013601">
    <property type="entry name" value="FAE1_typ3_polyketide_synth"/>
</dbReference>
<evidence type="ECO:0000256" key="9">
    <source>
        <dbReference type="SAM" id="Phobius"/>
    </source>
</evidence>
<dbReference type="SMART" id="SM00248">
    <property type="entry name" value="ANK"/>
    <property type="match status" value="3"/>
</dbReference>
<evidence type="ECO:0000259" key="12">
    <source>
        <dbReference type="Pfam" id="PF13962"/>
    </source>
</evidence>
<feature type="compositionally biased region" description="Low complexity" evidence="8">
    <location>
        <begin position="427"/>
        <end position="441"/>
    </location>
</feature>
<feature type="transmembrane region" description="Helical" evidence="9">
    <location>
        <begin position="802"/>
        <end position="827"/>
    </location>
</feature>
<evidence type="ECO:0000256" key="7">
    <source>
        <dbReference type="PROSITE-ProRule" id="PRU00023"/>
    </source>
</evidence>
<dbReference type="EC" id="2.3.1.199" evidence="3"/>
<evidence type="ECO:0000259" key="11">
    <source>
        <dbReference type="Pfam" id="PF08541"/>
    </source>
</evidence>
<organism evidence="13 14">
    <name type="scientific">Hevea brasiliensis</name>
    <name type="common">Para rubber tree</name>
    <name type="synonym">Siphonia brasiliensis</name>
    <dbReference type="NCBI Taxonomy" id="3981"/>
    <lineage>
        <taxon>Eukaryota</taxon>
        <taxon>Viridiplantae</taxon>
        <taxon>Streptophyta</taxon>
        <taxon>Embryophyta</taxon>
        <taxon>Tracheophyta</taxon>
        <taxon>Spermatophyta</taxon>
        <taxon>Magnoliopsida</taxon>
        <taxon>eudicotyledons</taxon>
        <taxon>Gunneridae</taxon>
        <taxon>Pentapetalae</taxon>
        <taxon>rosids</taxon>
        <taxon>fabids</taxon>
        <taxon>Malpighiales</taxon>
        <taxon>Euphorbiaceae</taxon>
        <taxon>Crotonoideae</taxon>
        <taxon>Micrandreae</taxon>
        <taxon>Hevea</taxon>
    </lineage>
</organism>
<evidence type="ECO:0000256" key="6">
    <source>
        <dbReference type="ARBA" id="ARBA00047375"/>
    </source>
</evidence>
<evidence type="ECO:0000256" key="4">
    <source>
        <dbReference type="ARBA" id="ARBA00022679"/>
    </source>
</evidence>
<evidence type="ECO:0000256" key="8">
    <source>
        <dbReference type="SAM" id="MobiDB-lite"/>
    </source>
</evidence>
<dbReference type="SUPFAM" id="SSF48403">
    <property type="entry name" value="Ankyrin repeat"/>
    <property type="match status" value="1"/>
</dbReference>
<dbReference type="Pfam" id="PF13962">
    <property type="entry name" value="PGG"/>
    <property type="match status" value="1"/>
</dbReference>
<dbReference type="FunFam" id="1.25.40.20:FF:000217">
    <property type="entry name" value="Ankyrin repeat-containing protein ITN1"/>
    <property type="match status" value="1"/>
</dbReference>
<comment type="caution">
    <text evidence="13">The sequence shown here is derived from an EMBL/GenBank/DDBJ whole genome shotgun (WGS) entry which is preliminary data.</text>
</comment>
<dbReference type="Pfam" id="PF12796">
    <property type="entry name" value="Ank_2"/>
    <property type="match status" value="1"/>
</dbReference>
<evidence type="ECO:0000313" key="14">
    <source>
        <dbReference type="Proteomes" id="UP000467840"/>
    </source>
</evidence>
<feature type="domain" description="FAE" evidence="10">
    <location>
        <begin position="1"/>
        <end position="280"/>
    </location>
</feature>
<feature type="repeat" description="ANK" evidence="7">
    <location>
        <begin position="575"/>
        <end position="608"/>
    </location>
</feature>
<feature type="region of interest" description="Disordered" evidence="8">
    <location>
        <begin position="416"/>
        <end position="447"/>
    </location>
</feature>
<dbReference type="InterPro" id="IPR013747">
    <property type="entry name" value="ACP_syn_III_C"/>
</dbReference>
<reference evidence="13 14" key="1">
    <citation type="journal article" date="2020" name="Mol. Plant">
        <title>The Chromosome-Based Rubber Tree Genome Provides New Insights into Spurge Genome Evolution and Rubber Biosynthesis.</title>
        <authorList>
            <person name="Liu J."/>
            <person name="Shi C."/>
            <person name="Shi C.C."/>
            <person name="Li W."/>
            <person name="Zhang Q.J."/>
            <person name="Zhang Y."/>
            <person name="Li K."/>
            <person name="Lu H.F."/>
            <person name="Shi C."/>
            <person name="Zhu S.T."/>
            <person name="Xiao Z.Y."/>
            <person name="Nan H."/>
            <person name="Yue Y."/>
            <person name="Zhu X.G."/>
            <person name="Wu Y."/>
            <person name="Hong X.N."/>
            <person name="Fan G.Y."/>
            <person name="Tong Y."/>
            <person name="Zhang D."/>
            <person name="Mao C.L."/>
            <person name="Liu Y.L."/>
            <person name="Hao S.J."/>
            <person name="Liu W.Q."/>
            <person name="Lv M.Q."/>
            <person name="Zhang H.B."/>
            <person name="Liu Y."/>
            <person name="Hu-Tang G.R."/>
            <person name="Wang J.P."/>
            <person name="Wang J.H."/>
            <person name="Sun Y.H."/>
            <person name="Ni S.B."/>
            <person name="Chen W.B."/>
            <person name="Zhang X.C."/>
            <person name="Jiao Y.N."/>
            <person name="Eichler E.E."/>
            <person name="Li G.H."/>
            <person name="Liu X."/>
            <person name="Gao L.Z."/>
        </authorList>
    </citation>
    <scope>NUCLEOTIDE SEQUENCE [LARGE SCALE GENOMIC DNA]</scope>
    <source>
        <strain evidence="14">cv. GT1</strain>
        <tissue evidence="13">Leaf</tissue>
    </source>
</reference>
<protein>
    <recommendedName>
        <fullName evidence="3">very-long-chain 3-oxoacyl-CoA synthase</fullName>
        <ecNumber evidence="3">2.3.1.199</ecNumber>
    </recommendedName>
</protein>
<dbReference type="Pfam" id="PF08392">
    <property type="entry name" value="FAE1_CUT1_RppA"/>
    <property type="match status" value="1"/>
</dbReference>
<dbReference type="InterPro" id="IPR016039">
    <property type="entry name" value="Thiolase-like"/>
</dbReference>
<feature type="transmembrane region" description="Helical" evidence="9">
    <location>
        <begin position="776"/>
        <end position="796"/>
    </location>
</feature>
<dbReference type="AlphaFoldDB" id="A0A6A6N1W9"/>
<dbReference type="PROSITE" id="PS50297">
    <property type="entry name" value="ANK_REP_REGION"/>
    <property type="match status" value="2"/>
</dbReference>
<dbReference type="GO" id="GO:0009922">
    <property type="term" value="F:fatty acid elongase activity"/>
    <property type="evidence" value="ECO:0007669"/>
    <property type="project" value="UniProtKB-EC"/>
</dbReference>
<dbReference type="PROSITE" id="PS50088">
    <property type="entry name" value="ANK_REPEAT"/>
    <property type="match status" value="2"/>
</dbReference>
<accession>A0A6A6N1W9</accession>
<dbReference type="InterPro" id="IPR036770">
    <property type="entry name" value="Ankyrin_rpt-contain_sf"/>
</dbReference>
<dbReference type="UniPathway" id="UPA00094"/>
<sequence length="866" mass="95877">MLHYECYKGAEDRKLDTESCAKIVLRNKNLGLEQYRFLLQTISNSGIGEETYGPKNVIEGQEQSPSLEDALSEVDDIMFNTLDKLFERTGVSPSEIDILVVNVSLFSPQPSLTARVVNRYKMREDIKAFNLAGMGCSASVVALDLVWQLFKSHKKALALVVSTESMGPNWYRGKEKSMILSNCLFRSGGCSMLLTNNEALKHRAILKLSHVVRTHLGANDEAYGCCIQLEDDLGYAGFLLTRNLTRNAAKALSMNLKVLMPKVLPLRELLRYIFTSLGRKRSTVAGLNFKAGIEHFCIHPGGKAVIDGIGKSLKLTDYDLEPARMALHRFGNTSSGGLWYVLGYMEAKKRLKKGDRILMISLGAGFKCNNCVWEVVRDLNDLNVWKDSIDHYPSQEGPANSFLEKGKRDLEKGLMHPQQNQNPLAESSPTPSPSSTSSAPALVLSNSGKRIDQAGKKKYVKQVTGRHNDTELHLAAQHGDLAAVKQILNDIDSQLMGTFSGEDFDVEVAEIRASVVNEGHVDVVKALLSKDPQLARRTDKKGQTALHMAVKGQSCEVVKLLLEADAAIVMLPDKNGNTALHVATRKKRVEIVNELLLLPDTNVNALTRDHKTALDIAEDLTLSEESSEIKECLYKYGAVRANELNQPRDELRKTVTQIKKDVHTQLEQTRKTNKNVHNISKELRKLHREGINNATNSVTVVAVLFATVAFAAIFTVPGGDEDSGMAVVVSHTSFKIFFIFNAIALFTSLAVVVVQITLVRGETKAERRVVVVINKLMWLASVCTSVAFIASSYIVVGRKHEWAAILVTVVGGVIMAGVLGTMTYYVVKSKRVRSMRKKEKYARRSGSTSWQHSDFSNSEVDRIYAL</sequence>
<keyword evidence="5" id="KW-0012">Acyltransferase</keyword>
<feature type="transmembrane region" description="Helical" evidence="9">
    <location>
        <begin position="694"/>
        <end position="716"/>
    </location>
</feature>
<feature type="transmembrane region" description="Helical" evidence="9">
    <location>
        <begin position="736"/>
        <end position="756"/>
    </location>
</feature>
<feature type="domain" description="PGG" evidence="12">
    <location>
        <begin position="689"/>
        <end position="795"/>
    </location>
</feature>